<evidence type="ECO:0000256" key="2">
    <source>
        <dbReference type="ARBA" id="ARBA00022884"/>
    </source>
</evidence>
<dbReference type="Pfam" id="PF00849">
    <property type="entry name" value="PseudoU_synth_2"/>
    <property type="match status" value="1"/>
</dbReference>
<comment type="caution">
    <text evidence="7">The sequence shown here is derived from an EMBL/GenBank/DDBJ whole genome shotgun (WGS) entry which is preliminary data.</text>
</comment>
<dbReference type="InterPro" id="IPR042092">
    <property type="entry name" value="PsdUridine_s_RsuA/RluB/E/F_cat"/>
</dbReference>
<dbReference type="GO" id="GO:0003723">
    <property type="term" value="F:RNA binding"/>
    <property type="evidence" value="ECO:0007669"/>
    <property type="project" value="UniProtKB-KW"/>
</dbReference>
<dbReference type="InterPro" id="IPR018496">
    <property type="entry name" value="PsdUridine_synth_RsuA/RluB_CS"/>
</dbReference>
<evidence type="ECO:0000256" key="4">
    <source>
        <dbReference type="PROSITE-ProRule" id="PRU00182"/>
    </source>
</evidence>
<organism evidence="7 8">
    <name type="scientific">Streptococcus danieliae</name>
    <dbReference type="NCBI Taxonomy" id="747656"/>
    <lineage>
        <taxon>Bacteria</taxon>
        <taxon>Bacillati</taxon>
        <taxon>Bacillota</taxon>
        <taxon>Bacilli</taxon>
        <taxon>Lactobacillales</taxon>
        <taxon>Streptococcaceae</taxon>
        <taxon>Streptococcus</taxon>
    </lineage>
</organism>
<reference evidence="7 8" key="1">
    <citation type="submission" date="2020-07" db="EMBL/GenBank/DDBJ databases">
        <title>MOT database genomes.</title>
        <authorList>
            <person name="Joseph S."/>
            <person name="Aduse-Opoku J."/>
            <person name="Hashim A."/>
            <person name="Wade W."/>
            <person name="Curtis M."/>
        </authorList>
    </citation>
    <scope>NUCLEOTIDE SEQUENCE [LARGE SCALE GENOMIC DNA]</scope>
    <source>
        <strain evidence="7 8">STR</strain>
    </source>
</reference>
<dbReference type="SMART" id="SM00363">
    <property type="entry name" value="S4"/>
    <property type="match status" value="1"/>
</dbReference>
<evidence type="ECO:0000256" key="3">
    <source>
        <dbReference type="ARBA" id="ARBA00023235"/>
    </source>
</evidence>
<dbReference type="SUPFAM" id="SSF55174">
    <property type="entry name" value="Alpha-L RNA-binding motif"/>
    <property type="match status" value="1"/>
</dbReference>
<dbReference type="Proteomes" id="UP000589521">
    <property type="component" value="Unassembled WGS sequence"/>
</dbReference>
<dbReference type="GO" id="GO:0120159">
    <property type="term" value="F:rRNA pseudouridine synthase activity"/>
    <property type="evidence" value="ECO:0007669"/>
    <property type="project" value="UniProtKB-ARBA"/>
</dbReference>
<dbReference type="Gene3D" id="3.30.70.1560">
    <property type="entry name" value="Alpha-L RNA-binding motif"/>
    <property type="match status" value="1"/>
</dbReference>
<gene>
    <name evidence="7" type="ORF">HZY94_03770</name>
</gene>
<dbReference type="NCBIfam" id="TIGR00093">
    <property type="entry name" value="pseudouridine synthase"/>
    <property type="match status" value="1"/>
</dbReference>
<sequence>MRIDQLLASQYSRKEMKQALAKGQILVDGQAARKLSQNVDTDLQVVTIQGQPAPASNHHYWLLHKPRGVVTANRDAQHATVFDSLASYDRTPDLYALGRLDRDTSGLLLLTDNGPLGYQLLHPDAHVRKTYQVVVNGPLHADLPVLFATGSIFEDGYQCRPAQLTILASSAKQSRALIELSEGKFHQVKKMFLAVGVKVISLSRTQFGPFQLDQSLPYGAYRGLSSQEKQILVHILEESR</sequence>
<dbReference type="PROSITE" id="PS01149">
    <property type="entry name" value="PSI_RSU"/>
    <property type="match status" value="1"/>
</dbReference>
<dbReference type="Gene3D" id="3.10.290.10">
    <property type="entry name" value="RNA-binding S4 domain"/>
    <property type="match status" value="1"/>
</dbReference>
<dbReference type="GO" id="GO:0000455">
    <property type="term" value="P:enzyme-directed rRNA pseudouridine synthesis"/>
    <property type="evidence" value="ECO:0007669"/>
    <property type="project" value="UniProtKB-ARBA"/>
</dbReference>
<dbReference type="PANTHER" id="PTHR47683">
    <property type="entry name" value="PSEUDOURIDINE SYNTHASE FAMILY PROTEIN-RELATED"/>
    <property type="match status" value="1"/>
</dbReference>
<dbReference type="EC" id="5.4.99.-" evidence="5"/>
<dbReference type="RefSeq" id="WP_179925071.1">
    <property type="nucleotide sequence ID" value="NZ_JACBXX010000097.1"/>
</dbReference>
<protein>
    <recommendedName>
        <fullName evidence="5">Pseudouridine synthase</fullName>
        <ecNumber evidence="5">5.4.99.-</ecNumber>
    </recommendedName>
</protein>
<keyword evidence="3 5" id="KW-0413">Isomerase</keyword>
<comment type="similarity">
    <text evidence="1 5">Belongs to the pseudouridine synthase RsuA family.</text>
</comment>
<dbReference type="AlphaFoldDB" id="A0A7Z0S4R6"/>
<dbReference type="InterPro" id="IPR002942">
    <property type="entry name" value="S4_RNA-bd"/>
</dbReference>
<proteinExistence type="inferred from homology"/>
<dbReference type="InterPro" id="IPR000748">
    <property type="entry name" value="PsdUridine_synth_RsuA/RluB/E/F"/>
</dbReference>
<dbReference type="InterPro" id="IPR020103">
    <property type="entry name" value="PsdUridine_synth_cat_dom_sf"/>
</dbReference>
<dbReference type="InterPro" id="IPR006145">
    <property type="entry name" value="PsdUridine_synth_RsuA/RluA"/>
</dbReference>
<dbReference type="InterPro" id="IPR036986">
    <property type="entry name" value="S4_RNA-bd_sf"/>
</dbReference>
<feature type="domain" description="RNA-binding S4" evidence="6">
    <location>
        <begin position="1"/>
        <end position="67"/>
    </location>
</feature>
<dbReference type="CDD" id="cd00165">
    <property type="entry name" value="S4"/>
    <property type="match status" value="1"/>
</dbReference>
<evidence type="ECO:0000313" key="8">
    <source>
        <dbReference type="Proteomes" id="UP000589521"/>
    </source>
</evidence>
<dbReference type="InterPro" id="IPR050343">
    <property type="entry name" value="RsuA_PseudoU_synthase"/>
</dbReference>
<dbReference type="EMBL" id="JACBXX010000097">
    <property type="protein sequence ID" value="NYS96302.1"/>
    <property type="molecule type" value="Genomic_DNA"/>
</dbReference>
<evidence type="ECO:0000256" key="1">
    <source>
        <dbReference type="ARBA" id="ARBA00008348"/>
    </source>
</evidence>
<evidence type="ECO:0000256" key="5">
    <source>
        <dbReference type="RuleBase" id="RU003887"/>
    </source>
</evidence>
<dbReference type="CDD" id="cd02553">
    <property type="entry name" value="PseudoU_synth_RsuA"/>
    <property type="match status" value="1"/>
</dbReference>
<dbReference type="SUPFAM" id="SSF55120">
    <property type="entry name" value="Pseudouridine synthase"/>
    <property type="match status" value="1"/>
</dbReference>
<dbReference type="Gene3D" id="3.30.70.580">
    <property type="entry name" value="Pseudouridine synthase I, catalytic domain, N-terminal subdomain"/>
    <property type="match status" value="1"/>
</dbReference>
<dbReference type="PROSITE" id="PS50889">
    <property type="entry name" value="S4"/>
    <property type="match status" value="1"/>
</dbReference>
<dbReference type="InterPro" id="IPR020094">
    <property type="entry name" value="TruA/RsuA/RluB/E/F_N"/>
</dbReference>
<accession>A0A7Z0S4R6</accession>
<evidence type="ECO:0000313" key="7">
    <source>
        <dbReference type="EMBL" id="NYS96302.1"/>
    </source>
</evidence>
<name>A0A7Z0S4R6_9STRE</name>
<evidence type="ECO:0000259" key="6">
    <source>
        <dbReference type="SMART" id="SM00363"/>
    </source>
</evidence>
<dbReference type="Pfam" id="PF01479">
    <property type="entry name" value="S4"/>
    <property type="match status" value="1"/>
</dbReference>
<dbReference type="PANTHER" id="PTHR47683:SF4">
    <property type="entry name" value="PSEUDOURIDINE SYNTHASE"/>
    <property type="match status" value="1"/>
</dbReference>
<keyword evidence="2 4" id="KW-0694">RNA-binding</keyword>